<sequence length="413" mass="45229">MSKIKRNFLVGLISIMVGLIYFIPYIRFSFYDQFVAAFQLTNFEFGNLGSIYGLVSLFCYPVGGVLADKFSSRVMLAASFFASMALTFWEASFPDYTSLVIISALFAVFNAGTMWAAYIKLLRSLGNENEQGKIFGTSEALRGIISAIAGFIFLGLLSLFTSQISGMRMILLSFGVIYGLFGVLSIIFLPKTEKKQNELSTDTEDAAKESGILCKISRVLKLPGTWLLSIFMFSCYCVIMSGVNYLGTYATQILGISEELSAGLAIFRNYIVVVLAGILGGILADKAKSKLIFIIYLLCGIVICSGISPFLTSVAILSIAVSMILAFLYYSVKSIYFSVMGEGGIPLELTGIATGIISFIAFIPDAFMTSLMGSWIDADPVSGFNKIFIWMVAWSIIAAVFAFIIYRKGRKNR</sequence>
<feature type="transmembrane region" description="Helical" evidence="7">
    <location>
        <begin position="7"/>
        <end position="28"/>
    </location>
</feature>
<protein>
    <submittedName>
        <fullName evidence="9">MFS transporter</fullName>
    </submittedName>
</protein>
<comment type="subcellular location">
    <subcellularLocation>
        <location evidence="1">Cell membrane</location>
        <topology evidence="1">Multi-pass membrane protein</topology>
    </subcellularLocation>
</comment>
<dbReference type="PANTHER" id="PTHR43124:SF3">
    <property type="entry name" value="CHLORAMPHENICOL EFFLUX PUMP RV0191"/>
    <property type="match status" value="1"/>
</dbReference>
<keyword evidence="6 7" id="KW-0472">Membrane</keyword>
<dbReference type="InterPro" id="IPR050189">
    <property type="entry name" value="MFS_Efflux_Transporters"/>
</dbReference>
<feature type="transmembrane region" description="Helical" evidence="7">
    <location>
        <begin position="225"/>
        <end position="246"/>
    </location>
</feature>
<dbReference type="EMBL" id="CP029487">
    <property type="protein sequence ID" value="QCT73113.1"/>
    <property type="molecule type" value="Genomic_DNA"/>
</dbReference>
<evidence type="ECO:0000256" key="4">
    <source>
        <dbReference type="ARBA" id="ARBA00022692"/>
    </source>
</evidence>
<feature type="transmembrane region" description="Helical" evidence="7">
    <location>
        <begin position="344"/>
        <end position="367"/>
    </location>
</feature>
<keyword evidence="2" id="KW-0813">Transport</keyword>
<feature type="transmembrane region" description="Helical" evidence="7">
    <location>
        <begin position="291"/>
        <end position="308"/>
    </location>
</feature>
<feature type="domain" description="Major facilitator superfamily (MFS) profile" evidence="8">
    <location>
        <begin position="6"/>
        <end position="410"/>
    </location>
</feature>
<reference evidence="9 10" key="1">
    <citation type="submission" date="2018-05" db="EMBL/GenBank/DDBJ databases">
        <title>Genome comparison of Eubacterium sp.</title>
        <authorList>
            <person name="Feng Y."/>
            <person name="Sanchez-Andrea I."/>
            <person name="Stams A.J.M."/>
            <person name="De Vos W.M."/>
        </authorList>
    </citation>
    <scope>NUCLEOTIDE SEQUENCE [LARGE SCALE GENOMIC DNA]</scope>
    <source>
        <strain evidence="9 10">YI</strain>
    </source>
</reference>
<dbReference type="Gene3D" id="1.20.1250.20">
    <property type="entry name" value="MFS general substrate transporter like domains"/>
    <property type="match status" value="2"/>
</dbReference>
<feature type="transmembrane region" description="Helical" evidence="7">
    <location>
        <begin position="166"/>
        <end position="189"/>
    </location>
</feature>
<dbReference type="SUPFAM" id="SSF103473">
    <property type="entry name" value="MFS general substrate transporter"/>
    <property type="match status" value="1"/>
</dbReference>
<feature type="transmembrane region" description="Helical" evidence="7">
    <location>
        <begin position="266"/>
        <end position="284"/>
    </location>
</feature>
<keyword evidence="10" id="KW-1185">Reference proteome</keyword>
<dbReference type="Pfam" id="PF07690">
    <property type="entry name" value="MFS_1"/>
    <property type="match status" value="1"/>
</dbReference>
<dbReference type="InterPro" id="IPR036259">
    <property type="entry name" value="MFS_trans_sf"/>
</dbReference>
<feature type="transmembrane region" description="Helical" evidence="7">
    <location>
        <begin position="387"/>
        <end position="406"/>
    </location>
</feature>
<evidence type="ECO:0000256" key="5">
    <source>
        <dbReference type="ARBA" id="ARBA00022989"/>
    </source>
</evidence>
<dbReference type="PROSITE" id="PS50850">
    <property type="entry name" value="MFS"/>
    <property type="match status" value="1"/>
</dbReference>
<gene>
    <name evidence="9" type="ORF">CPZ25_017940</name>
</gene>
<evidence type="ECO:0000256" key="6">
    <source>
        <dbReference type="ARBA" id="ARBA00023136"/>
    </source>
</evidence>
<dbReference type="RefSeq" id="WP_096919023.1">
    <property type="nucleotide sequence ID" value="NZ_CP029487.1"/>
</dbReference>
<dbReference type="AlphaFoldDB" id="A0A4P9CC39"/>
<evidence type="ECO:0000256" key="3">
    <source>
        <dbReference type="ARBA" id="ARBA00022475"/>
    </source>
</evidence>
<proteinExistence type="predicted"/>
<name>A0A4P9CC39_EUBML</name>
<keyword evidence="3" id="KW-1003">Cell membrane</keyword>
<feature type="transmembrane region" description="Helical" evidence="7">
    <location>
        <begin position="48"/>
        <end position="67"/>
    </location>
</feature>
<evidence type="ECO:0000256" key="7">
    <source>
        <dbReference type="SAM" id="Phobius"/>
    </source>
</evidence>
<feature type="transmembrane region" description="Helical" evidence="7">
    <location>
        <begin position="99"/>
        <end position="119"/>
    </location>
</feature>
<feature type="transmembrane region" description="Helical" evidence="7">
    <location>
        <begin position="314"/>
        <end position="332"/>
    </location>
</feature>
<feature type="transmembrane region" description="Helical" evidence="7">
    <location>
        <begin position="140"/>
        <end position="160"/>
    </location>
</feature>
<dbReference type="GO" id="GO:0022857">
    <property type="term" value="F:transmembrane transporter activity"/>
    <property type="evidence" value="ECO:0007669"/>
    <property type="project" value="InterPro"/>
</dbReference>
<feature type="transmembrane region" description="Helical" evidence="7">
    <location>
        <begin position="74"/>
        <end position="93"/>
    </location>
</feature>
<dbReference type="CDD" id="cd06174">
    <property type="entry name" value="MFS"/>
    <property type="match status" value="1"/>
</dbReference>
<keyword evidence="5 7" id="KW-1133">Transmembrane helix</keyword>
<evidence type="ECO:0000313" key="9">
    <source>
        <dbReference type="EMBL" id="QCT73113.1"/>
    </source>
</evidence>
<dbReference type="KEGG" id="emt:CPZ25_017940"/>
<evidence type="ECO:0000259" key="8">
    <source>
        <dbReference type="PROSITE" id="PS50850"/>
    </source>
</evidence>
<dbReference type="Proteomes" id="UP000218387">
    <property type="component" value="Chromosome"/>
</dbReference>
<dbReference type="InterPro" id="IPR020846">
    <property type="entry name" value="MFS_dom"/>
</dbReference>
<evidence type="ECO:0000256" key="1">
    <source>
        <dbReference type="ARBA" id="ARBA00004651"/>
    </source>
</evidence>
<evidence type="ECO:0000313" key="10">
    <source>
        <dbReference type="Proteomes" id="UP000218387"/>
    </source>
</evidence>
<dbReference type="PANTHER" id="PTHR43124">
    <property type="entry name" value="PURINE EFFLUX PUMP PBUE"/>
    <property type="match status" value="1"/>
</dbReference>
<keyword evidence="4 7" id="KW-0812">Transmembrane</keyword>
<dbReference type="GO" id="GO:0005886">
    <property type="term" value="C:plasma membrane"/>
    <property type="evidence" value="ECO:0007669"/>
    <property type="project" value="UniProtKB-SubCell"/>
</dbReference>
<organism evidence="9 10">
    <name type="scientific">Eubacterium maltosivorans</name>
    <dbReference type="NCBI Taxonomy" id="2041044"/>
    <lineage>
        <taxon>Bacteria</taxon>
        <taxon>Bacillati</taxon>
        <taxon>Bacillota</taxon>
        <taxon>Clostridia</taxon>
        <taxon>Eubacteriales</taxon>
        <taxon>Eubacteriaceae</taxon>
        <taxon>Eubacterium</taxon>
    </lineage>
</organism>
<accession>A0A4P9CC39</accession>
<evidence type="ECO:0000256" key="2">
    <source>
        <dbReference type="ARBA" id="ARBA00022448"/>
    </source>
</evidence>
<dbReference type="InterPro" id="IPR011701">
    <property type="entry name" value="MFS"/>
</dbReference>